<dbReference type="SMART" id="SM00860">
    <property type="entry name" value="SMI1_KNR4"/>
    <property type="match status" value="2"/>
</dbReference>
<organism evidence="2 3">
    <name type="scientific">Streptosporangium lutulentum</name>
    <dbReference type="NCBI Taxonomy" id="1461250"/>
    <lineage>
        <taxon>Bacteria</taxon>
        <taxon>Bacillati</taxon>
        <taxon>Actinomycetota</taxon>
        <taxon>Actinomycetes</taxon>
        <taxon>Streptosporangiales</taxon>
        <taxon>Streptosporangiaceae</taxon>
        <taxon>Streptosporangium</taxon>
    </lineage>
</organism>
<proteinExistence type="predicted"/>
<dbReference type="InterPro" id="IPR037883">
    <property type="entry name" value="Knr4/Smi1-like_sf"/>
</dbReference>
<keyword evidence="3" id="KW-1185">Reference proteome</keyword>
<feature type="domain" description="Knr4/Smi1-like" evidence="1">
    <location>
        <begin position="208"/>
        <end position="339"/>
    </location>
</feature>
<evidence type="ECO:0000313" key="3">
    <source>
        <dbReference type="Proteomes" id="UP001225356"/>
    </source>
</evidence>
<protein>
    <recommendedName>
        <fullName evidence="1">Knr4/Smi1-like domain-containing protein</fullName>
    </recommendedName>
</protein>
<name>A0ABT9QTS7_9ACTN</name>
<gene>
    <name evidence="2" type="ORF">J2853_009012</name>
</gene>
<comment type="caution">
    <text evidence="2">The sequence shown here is derived from an EMBL/GenBank/DDBJ whole genome shotgun (WGS) entry which is preliminary data.</text>
</comment>
<dbReference type="SUPFAM" id="SSF160631">
    <property type="entry name" value="SMI1/KNR4-like"/>
    <property type="match status" value="1"/>
</dbReference>
<evidence type="ECO:0000313" key="2">
    <source>
        <dbReference type="EMBL" id="MDP9849801.1"/>
    </source>
</evidence>
<accession>A0ABT9QTS7</accession>
<reference evidence="2 3" key="1">
    <citation type="submission" date="2023-07" db="EMBL/GenBank/DDBJ databases">
        <title>Sequencing the genomes of 1000 actinobacteria strains.</title>
        <authorList>
            <person name="Klenk H.-P."/>
        </authorList>
    </citation>
    <scope>NUCLEOTIDE SEQUENCE [LARGE SCALE GENOMIC DNA]</scope>
    <source>
        <strain evidence="2 3">DSM 46740</strain>
    </source>
</reference>
<dbReference type="Proteomes" id="UP001225356">
    <property type="component" value="Unassembled WGS sequence"/>
</dbReference>
<feature type="domain" description="Knr4/Smi1-like" evidence="1">
    <location>
        <begin position="31"/>
        <end position="153"/>
    </location>
</feature>
<sequence length="372" mass="40534">MTSSIGGESPSCSTASNLRDVGLALAATLRIVPEEGQKWEPRFPDVPFPEDYVALISQTGPGTLGGTLRLLAPGCDDGSGRFDGFDLETEQQRHRAPDEDEEARLWGVFSSGETCWWLPIHPDPARWLLVLVGAGHQQLNITTTEFLTEWLDGGLDLPVLSLPPVRRERILTRAGQEAAAPAPTTAPAPETVRDPLAQLGTIIGPGTPRTYDWDAVEREVDVTGLPTDYKRLYEEYGPRFAVNGFFVAGPAEIVSLHALHTNLLREWCVDKGRPEDAGPGDRYTVYPEPGGLLFCGSTEGRDVLCWDTKDPDPDKWPIVNADYGGPEVFTGTLTELLVAELTGHDGLGMTSSELGDPDEWAWPIWAPRAAPK</sequence>
<evidence type="ECO:0000259" key="1">
    <source>
        <dbReference type="SMART" id="SM00860"/>
    </source>
</evidence>
<dbReference type="InterPro" id="IPR018958">
    <property type="entry name" value="Knr4/Smi1-like_dom"/>
</dbReference>
<dbReference type="EMBL" id="JAUSQU010000001">
    <property type="protein sequence ID" value="MDP9849801.1"/>
    <property type="molecule type" value="Genomic_DNA"/>
</dbReference>
<dbReference type="RefSeq" id="WP_307567837.1">
    <property type="nucleotide sequence ID" value="NZ_JAUSQU010000001.1"/>
</dbReference>